<dbReference type="SMART" id="SM00382">
    <property type="entry name" value="AAA"/>
    <property type="match status" value="1"/>
</dbReference>
<dbReference type="InterPro" id="IPR027417">
    <property type="entry name" value="P-loop_NTPase"/>
</dbReference>
<dbReference type="PRINTS" id="PR00038">
    <property type="entry name" value="HTHLUXR"/>
</dbReference>
<dbReference type="Gene3D" id="3.40.50.300">
    <property type="entry name" value="P-loop containing nucleotide triphosphate hydrolases"/>
    <property type="match status" value="1"/>
</dbReference>
<feature type="region of interest" description="Disordered" evidence="3">
    <location>
        <begin position="870"/>
        <end position="916"/>
    </location>
</feature>
<keyword evidence="1" id="KW-0547">Nucleotide-binding</keyword>
<dbReference type="EMBL" id="JAHWZY010000050">
    <property type="protein sequence ID" value="MEZ3182719.1"/>
    <property type="molecule type" value="Genomic_DNA"/>
</dbReference>
<dbReference type="SUPFAM" id="SSF52540">
    <property type="entry name" value="P-loop containing nucleoside triphosphate hydrolases"/>
    <property type="match status" value="1"/>
</dbReference>
<reference evidence="5 6" key="1">
    <citation type="journal article" date="2021" name="Res Sq">
        <title>Streptomyces Pimoensis sp. nov., Isolated From the Taklimakan Desert in Xinjiang, China.</title>
        <authorList>
            <person name="Zhang P."/>
            <person name="Luo X."/>
            <person name="Luo X."/>
            <person name="Liu Z."/>
            <person name="Xia Z."/>
            <person name="Wan C."/>
            <person name="zhang L."/>
        </authorList>
    </citation>
    <scope>NUCLEOTIDE SEQUENCE [LARGE SCALE GENOMIC DNA]</scope>
    <source>
        <strain evidence="5 6">TRM75549</strain>
    </source>
</reference>
<feature type="domain" description="HTH luxR-type" evidence="4">
    <location>
        <begin position="814"/>
        <end position="880"/>
    </location>
</feature>
<organism evidence="5 6">
    <name type="scientific">Streptomyces pimonensis</name>
    <dbReference type="NCBI Taxonomy" id="2860288"/>
    <lineage>
        <taxon>Bacteria</taxon>
        <taxon>Bacillati</taxon>
        <taxon>Actinomycetota</taxon>
        <taxon>Actinomycetes</taxon>
        <taxon>Kitasatosporales</taxon>
        <taxon>Streptomycetaceae</taxon>
        <taxon>Streptomyces</taxon>
    </lineage>
</organism>
<dbReference type="Gene3D" id="1.10.10.10">
    <property type="entry name" value="Winged helix-like DNA-binding domain superfamily/Winged helix DNA-binding domain"/>
    <property type="match status" value="1"/>
</dbReference>
<comment type="caution">
    <text evidence="5">The sequence shown here is derived from an EMBL/GenBank/DDBJ whole genome shotgun (WGS) entry which is preliminary data.</text>
</comment>
<evidence type="ECO:0000256" key="2">
    <source>
        <dbReference type="ARBA" id="ARBA00022840"/>
    </source>
</evidence>
<dbReference type="RefSeq" id="WP_371243668.1">
    <property type="nucleotide sequence ID" value="NZ_JAHWZY010000050.1"/>
</dbReference>
<evidence type="ECO:0000259" key="4">
    <source>
        <dbReference type="PROSITE" id="PS50043"/>
    </source>
</evidence>
<dbReference type="PANTHER" id="PTHR16305:SF35">
    <property type="entry name" value="TRANSCRIPTIONAL ACTIVATOR DOMAIN"/>
    <property type="match status" value="1"/>
</dbReference>
<dbReference type="InterPro" id="IPR011990">
    <property type="entry name" value="TPR-like_helical_dom_sf"/>
</dbReference>
<dbReference type="PROSITE" id="PS50043">
    <property type="entry name" value="HTH_LUXR_2"/>
    <property type="match status" value="1"/>
</dbReference>
<dbReference type="Gene3D" id="1.25.40.10">
    <property type="entry name" value="Tetratricopeptide repeat domain"/>
    <property type="match status" value="1"/>
</dbReference>
<dbReference type="Pfam" id="PF13191">
    <property type="entry name" value="AAA_16"/>
    <property type="match status" value="1"/>
</dbReference>
<keyword evidence="2" id="KW-0067">ATP-binding</keyword>
<evidence type="ECO:0000313" key="5">
    <source>
        <dbReference type="EMBL" id="MEZ3182719.1"/>
    </source>
</evidence>
<evidence type="ECO:0000313" key="6">
    <source>
        <dbReference type="Proteomes" id="UP001567537"/>
    </source>
</evidence>
<dbReference type="SUPFAM" id="SSF46894">
    <property type="entry name" value="C-terminal effector domain of the bipartite response regulators"/>
    <property type="match status" value="1"/>
</dbReference>
<dbReference type="SMART" id="SM00421">
    <property type="entry name" value="HTH_LUXR"/>
    <property type="match status" value="1"/>
</dbReference>
<proteinExistence type="predicted"/>
<gene>
    <name evidence="5" type="ORF">KYY02_29900</name>
</gene>
<dbReference type="Pfam" id="PF00196">
    <property type="entry name" value="GerE"/>
    <property type="match status" value="1"/>
</dbReference>
<dbReference type="InterPro" id="IPR041664">
    <property type="entry name" value="AAA_16"/>
</dbReference>
<dbReference type="SUPFAM" id="SSF48452">
    <property type="entry name" value="TPR-like"/>
    <property type="match status" value="1"/>
</dbReference>
<dbReference type="PANTHER" id="PTHR16305">
    <property type="entry name" value="TESTICULAR SOLUBLE ADENYLYL CYCLASE"/>
    <property type="match status" value="1"/>
</dbReference>
<protein>
    <submittedName>
        <fullName evidence="5">LuxR C-terminal-related transcriptional regulator</fullName>
    </submittedName>
</protein>
<dbReference type="CDD" id="cd06170">
    <property type="entry name" value="LuxR_C_like"/>
    <property type="match status" value="1"/>
</dbReference>
<dbReference type="Proteomes" id="UP001567537">
    <property type="component" value="Unassembled WGS sequence"/>
</dbReference>
<dbReference type="InterPro" id="IPR003593">
    <property type="entry name" value="AAA+_ATPase"/>
</dbReference>
<evidence type="ECO:0000256" key="1">
    <source>
        <dbReference type="ARBA" id="ARBA00022741"/>
    </source>
</evidence>
<dbReference type="InterPro" id="IPR000792">
    <property type="entry name" value="Tscrpt_reg_LuxR_C"/>
</dbReference>
<name>A0ABV4J759_9ACTN</name>
<sequence>MTALIGREEELAAGTHCVLSYRQNCLVIAGEAGVGKSRLAAAVMRAAAEQGHPTARALATDVTRTIPLAALAHLLPDPSPSSDVGTLVREAAAHIGAGGRRRPAPVVLVEDVHHLDEMSVALLRGLVETEAVRLVATVRDDEDRNGLVSDFSRPGEGLYLRLGRFDEEDVSSYLSHALQGEVSDTAVTEFARLSAGNVMYLKELFVGAVRRRQFEKVASVWDITQVPTGTPRLSQVVHRRMAALGNEERDIVETLACCEFLDLSALEGTGAKESLDRLITASLVQVRRTGRRTVCALVHPVVGQVVRERLPHVRRREIYRQQVRHIKGMGARRREDVVRIATFEVAAEGETDSATLAAATRFAHEARAAHEVLELLEAVPPGFGEFDTALLRGEAACLTGNFDEAEGSLRRAEELATTDEQVLPTVMLRTWNTLFGKGTLATALRLNGNGRLKLRSPASRRTLDVNDAALRTWRDPAGRVLEDLTDAEGVATPRIRHWVLLYRSLALSLLGRTAAAADSAMLAYEVRRRARPEPDGREQAVDLSMVWLVFAHMEGGDLRRARELARRAHHLAAEHGLPGRQALHAWLVGRCELMAGRLREARTWHMKALTAAQGPERQFIGQHVWAGLTAIHAQSGDLDAARKAAARYDDLVASPADRDVLFASATATVGRAWLLHASGQPLDALHTLDQGIGDMREAEQRVNESWLLTERARLGGLTGVRDRLVELSKESDGRLVGVRARVAAAMHSRQGDELMRAALSCAETGMPLLAAETALAASHAHAARGDRDSATKASRFSAAQRRQCGDPRTPGLVVWPGTTPLTPREREIALLAVTGLTNKEIARHLVLSVRTVENLLQKVYNKTGLNSRRALVEANPHSTGPGDDRPAGRTEPLPARGGSRSVRVQPAVAGVGTLRR</sequence>
<evidence type="ECO:0000256" key="3">
    <source>
        <dbReference type="SAM" id="MobiDB-lite"/>
    </source>
</evidence>
<dbReference type="InterPro" id="IPR036388">
    <property type="entry name" value="WH-like_DNA-bd_sf"/>
</dbReference>
<keyword evidence="6" id="KW-1185">Reference proteome</keyword>
<dbReference type="InterPro" id="IPR016032">
    <property type="entry name" value="Sig_transdc_resp-reg_C-effctor"/>
</dbReference>
<accession>A0ABV4J759</accession>